<feature type="transmembrane region" description="Helical" evidence="6">
    <location>
        <begin position="12"/>
        <end position="31"/>
    </location>
</feature>
<feature type="domain" description="Methyl-accepting transducer" evidence="7">
    <location>
        <begin position="476"/>
        <end position="705"/>
    </location>
</feature>
<gene>
    <name evidence="10" type="primary">tar</name>
    <name evidence="9" type="synonym">tar_1</name>
    <name evidence="10" type="ORF">VSP9026_02849</name>
    <name evidence="9" type="ORF">Vspart_01554</name>
</gene>
<keyword evidence="3 5" id="KW-0807">Transducer</keyword>
<evidence type="ECO:0000259" key="8">
    <source>
        <dbReference type="PROSITE" id="PS50885"/>
    </source>
</evidence>
<dbReference type="PANTHER" id="PTHR43531:SF11">
    <property type="entry name" value="METHYL-ACCEPTING CHEMOTAXIS PROTEIN 3"/>
    <property type="match status" value="1"/>
</dbReference>
<dbReference type="EMBL" id="FSSB01000017">
    <property type="protein sequence ID" value="SIO95110.1"/>
    <property type="molecule type" value="Genomic_DNA"/>
</dbReference>
<dbReference type="SMART" id="SM00304">
    <property type="entry name" value="HAMP"/>
    <property type="match status" value="1"/>
</dbReference>
<dbReference type="InterPro" id="IPR004089">
    <property type="entry name" value="MCPsignal_dom"/>
</dbReference>
<evidence type="ECO:0000256" key="2">
    <source>
        <dbReference type="ARBA" id="ARBA00022500"/>
    </source>
</evidence>
<keyword evidence="6" id="KW-0812">Transmembrane</keyword>
<dbReference type="FunFam" id="1.10.287.950:FF:000001">
    <property type="entry name" value="Methyl-accepting chemotaxis sensory transducer"/>
    <property type="match status" value="1"/>
</dbReference>
<dbReference type="Gene3D" id="1.10.287.950">
    <property type="entry name" value="Methyl-accepting chemotaxis protein"/>
    <property type="match status" value="1"/>
</dbReference>
<dbReference type="Gene3D" id="6.10.340.10">
    <property type="match status" value="1"/>
</dbReference>
<dbReference type="SMART" id="SM00283">
    <property type="entry name" value="MA"/>
    <property type="match status" value="1"/>
</dbReference>
<evidence type="ECO:0000313" key="10">
    <source>
        <dbReference type="EMBL" id="SIO95110.1"/>
    </source>
</evidence>
<evidence type="ECO:0000313" key="12">
    <source>
        <dbReference type="Proteomes" id="UP000515264"/>
    </source>
</evidence>
<dbReference type="CDD" id="cd06225">
    <property type="entry name" value="HAMP"/>
    <property type="match status" value="1"/>
</dbReference>
<name>A0A1N6M6X3_9VIBR</name>
<protein>
    <submittedName>
        <fullName evidence="9">Aspartate chemoreceptor protein</fullName>
    </submittedName>
    <submittedName>
        <fullName evidence="10">Methyl-accepting chemotaxis protein II</fullName>
    </submittedName>
</protein>
<evidence type="ECO:0000313" key="11">
    <source>
        <dbReference type="Proteomes" id="UP000184774"/>
    </source>
</evidence>
<evidence type="ECO:0000256" key="1">
    <source>
        <dbReference type="ARBA" id="ARBA00004370"/>
    </source>
</evidence>
<dbReference type="CDD" id="cd12913">
    <property type="entry name" value="PDC1_MCP_like"/>
    <property type="match status" value="1"/>
</dbReference>
<comment type="subcellular location">
    <subcellularLocation>
        <location evidence="1">Membrane</location>
    </subcellularLocation>
</comment>
<dbReference type="InterPro" id="IPR051310">
    <property type="entry name" value="MCP_chemotaxis"/>
</dbReference>
<keyword evidence="6" id="KW-0472">Membrane</keyword>
<dbReference type="PROSITE" id="PS50885">
    <property type="entry name" value="HAMP"/>
    <property type="match status" value="1"/>
</dbReference>
<dbReference type="GO" id="GO:0006935">
    <property type="term" value="P:chemotaxis"/>
    <property type="evidence" value="ECO:0007669"/>
    <property type="project" value="UniProtKB-KW"/>
</dbReference>
<dbReference type="Proteomes" id="UP000184774">
    <property type="component" value="Unassembled WGS sequence"/>
</dbReference>
<dbReference type="CDD" id="cd11386">
    <property type="entry name" value="MCP_signal"/>
    <property type="match status" value="1"/>
</dbReference>
<reference evidence="9 12" key="3">
    <citation type="journal article" date="2020" name="J. Nat. Prod.">
        <title>Genomics-Metabolomics Profiling Disclosed Marine Vibrio spartinae 3.6 as a Producer of a New Branched Side Chain Prodigiosin.</title>
        <authorList>
            <person name="Vitale G.A."/>
            <person name="Sciarretta M."/>
            <person name="Palma Esposito F."/>
            <person name="January G.G."/>
            <person name="Giaccio M."/>
            <person name="Bunk B."/>
            <person name="Sproer C."/>
            <person name="Bajerski F."/>
            <person name="Power D."/>
            <person name="Festa C."/>
            <person name="Monti M.C."/>
            <person name="D'Auria M.V."/>
            <person name="de Pascale D."/>
        </authorList>
    </citation>
    <scope>NUCLEOTIDE SEQUENCE [LARGE SCALE GENOMIC DNA]</scope>
    <source>
        <strain evidence="9 12">3.6</strain>
    </source>
</reference>
<dbReference type="PANTHER" id="PTHR43531">
    <property type="entry name" value="PROTEIN ICFG"/>
    <property type="match status" value="1"/>
</dbReference>
<dbReference type="SUPFAM" id="SSF58104">
    <property type="entry name" value="Methyl-accepting chemotaxis protein (MCP) signaling domain"/>
    <property type="match status" value="1"/>
</dbReference>
<dbReference type="Pfam" id="PF00672">
    <property type="entry name" value="HAMP"/>
    <property type="match status" value="1"/>
</dbReference>
<evidence type="ECO:0000256" key="6">
    <source>
        <dbReference type="SAM" id="Phobius"/>
    </source>
</evidence>
<dbReference type="Gene3D" id="3.30.450.20">
    <property type="entry name" value="PAS domain"/>
    <property type="match status" value="1"/>
</dbReference>
<keyword evidence="6" id="KW-1133">Transmembrane helix</keyword>
<dbReference type="OrthoDB" id="2489132at2"/>
<sequence length="722" mass="78105">MTFKSIQTKIALTAGICLFITSGILVGYGVYSASTTQQLVSQQVSTIVKTITINELEATAAKYAQSISRRLEKGLNTARTLAEVTSASKVYEDANRVELLNRQSFNDMLLAILKNNPDLNGSYSCWAPNAFDNQDYLNANSLNGNNEDTGRYTPYWTRDQSGKIEVQPLVEYDSTEPHPNGVIKGAWYQVPEKTLHETVTAPLPYVVQGKNVWLATLSAPVIVNGEFKGVVGTDYNLDFVQQLSQQISSKLYDGHSQISILTDSGLVIADSQKPEFIGKSIDGLFGAKSAQIMAVIQQKQPLTHADDQDNLIEIYVPISLGNSGITWFILIRVDQALVLENVHQLSQKLADNNQEDMTWQILIGLGITILAIGALFLMARTLARPILAAVNMAQSISSGQFHSRLNYHSADEVGQLSKALDNMADSLQKQVSVTEQISKGDLNLTVELASEQDQLGHALTQMVNDLNTLVSQISHRSGVITQNADTIAGLSQDLANGATNSASSVTEISATIAQITAQIKESSGHAEQASNLSQQSLQSAENGNELMTELRSAMQEIESSGNDINHIIQSIEEIAEQTNLLALNAAIEAARAGEQGRGFAVVADEVRQLAARSAKAVQQTASLIETSAQRTKRGIQLSEQTAAALDKIVQSVSEVSTLVNGIAQAATEQATGAEQINLGIHQIDEVTHQNTTNSEQCAQSAQELTEQSEQLNGLIQQFKLRS</sequence>
<dbReference type="Pfam" id="PF00015">
    <property type="entry name" value="MCPsignal"/>
    <property type="match status" value="1"/>
</dbReference>
<evidence type="ECO:0000256" key="4">
    <source>
        <dbReference type="ARBA" id="ARBA00029447"/>
    </source>
</evidence>
<dbReference type="Proteomes" id="UP000515264">
    <property type="component" value="Chromosome 1"/>
</dbReference>
<keyword evidence="12" id="KW-1185">Reference proteome</keyword>
<reference evidence="10 11" key="1">
    <citation type="submission" date="2016-12" db="EMBL/GenBank/DDBJ databases">
        <authorList>
            <person name="Song W.-J."/>
            <person name="Kurnit D.M."/>
        </authorList>
    </citation>
    <scope>NUCLEOTIDE SEQUENCE [LARGE SCALE GENOMIC DNA]</scope>
    <source>
        <strain evidence="10 11">CECT 9026</strain>
    </source>
</reference>
<dbReference type="PROSITE" id="PS50111">
    <property type="entry name" value="CHEMOTAXIS_TRANSDUC_2"/>
    <property type="match status" value="1"/>
</dbReference>
<organism evidence="10 11">
    <name type="scientific">Vibrio spartinae</name>
    <dbReference type="NCBI Taxonomy" id="1918945"/>
    <lineage>
        <taxon>Bacteria</taxon>
        <taxon>Pseudomonadati</taxon>
        <taxon>Pseudomonadota</taxon>
        <taxon>Gammaproteobacteria</taxon>
        <taxon>Vibrionales</taxon>
        <taxon>Vibrionaceae</taxon>
        <taxon>Vibrio</taxon>
    </lineage>
</organism>
<dbReference type="RefSeq" id="WP_074373624.1">
    <property type="nucleotide sequence ID" value="NZ_AP024907.1"/>
</dbReference>
<reference evidence="9" key="2">
    <citation type="submission" date="2019-11" db="EMBL/GenBank/DDBJ databases">
        <authorList>
            <person name="January G."/>
            <person name="Bunk B."/>
        </authorList>
    </citation>
    <scope>NUCLEOTIDE SEQUENCE</scope>
    <source>
        <strain evidence="9">3.6</strain>
    </source>
</reference>
<feature type="transmembrane region" description="Helical" evidence="6">
    <location>
        <begin position="357"/>
        <end position="377"/>
    </location>
</feature>
<dbReference type="Pfam" id="PF22673">
    <property type="entry name" value="MCP-like_PDC_1"/>
    <property type="match status" value="1"/>
</dbReference>
<accession>A0A1N6M6X3</accession>
<comment type="similarity">
    <text evidence="4">Belongs to the methyl-accepting chemotaxis (MCP) protein family.</text>
</comment>
<feature type="domain" description="HAMP" evidence="8">
    <location>
        <begin position="380"/>
        <end position="432"/>
    </location>
</feature>
<dbReference type="EMBL" id="CP046268">
    <property type="protein sequence ID" value="QMV14300.1"/>
    <property type="molecule type" value="Genomic_DNA"/>
</dbReference>
<evidence type="ECO:0000259" key="7">
    <source>
        <dbReference type="PROSITE" id="PS50111"/>
    </source>
</evidence>
<dbReference type="AlphaFoldDB" id="A0A1N6M6X3"/>
<evidence type="ECO:0000313" key="9">
    <source>
        <dbReference type="EMBL" id="QMV14300.1"/>
    </source>
</evidence>
<dbReference type="InterPro" id="IPR003660">
    <property type="entry name" value="HAMP_dom"/>
</dbReference>
<dbReference type="GO" id="GO:0007165">
    <property type="term" value="P:signal transduction"/>
    <property type="evidence" value="ECO:0007669"/>
    <property type="project" value="UniProtKB-KW"/>
</dbReference>
<keyword evidence="2" id="KW-0145">Chemotaxis</keyword>
<evidence type="ECO:0000256" key="3">
    <source>
        <dbReference type="ARBA" id="ARBA00023224"/>
    </source>
</evidence>
<evidence type="ECO:0000256" key="5">
    <source>
        <dbReference type="PROSITE-ProRule" id="PRU00284"/>
    </source>
</evidence>
<dbReference type="GO" id="GO:0004888">
    <property type="term" value="F:transmembrane signaling receptor activity"/>
    <property type="evidence" value="ECO:0007669"/>
    <property type="project" value="TreeGrafter"/>
</dbReference>
<dbReference type="GO" id="GO:0005886">
    <property type="term" value="C:plasma membrane"/>
    <property type="evidence" value="ECO:0007669"/>
    <property type="project" value="TreeGrafter"/>
</dbReference>
<proteinExistence type="inferred from homology"/>